<dbReference type="PANTHER" id="PTHR43884:SF20">
    <property type="entry name" value="ACYL-COA DEHYDROGENASE FADE28"/>
    <property type="match status" value="1"/>
</dbReference>
<reference evidence="7" key="1">
    <citation type="submission" date="2021-11" db="EMBL/GenBank/DDBJ databases">
        <title>Development of a sustainable strategy for remediation of hydrocarbon-contaminated territories based on the waste exchange concept.</title>
        <authorList>
            <person name="Elkin A."/>
        </authorList>
    </citation>
    <scope>NUCLEOTIDE SEQUENCE</scope>
    <source>
        <strain evidence="7">IEGM 757</strain>
    </source>
</reference>
<comment type="caution">
    <text evidence="7">The sequence shown here is derived from an EMBL/GenBank/DDBJ whole genome shotgun (WGS) entry which is preliminary data.</text>
</comment>
<evidence type="ECO:0000259" key="6">
    <source>
        <dbReference type="Pfam" id="PF00441"/>
    </source>
</evidence>
<dbReference type="EMBL" id="JAJNCO010000024">
    <property type="protein sequence ID" value="MCD2114597.1"/>
    <property type="molecule type" value="Genomic_DNA"/>
</dbReference>
<dbReference type="Gene3D" id="1.20.140.10">
    <property type="entry name" value="Butyryl-CoA Dehydrogenase, subunit A, domain 3"/>
    <property type="match status" value="1"/>
</dbReference>
<dbReference type="InterPro" id="IPR036250">
    <property type="entry name" value="AcylCo_DH-like_C"/>
</dbReference>
<dbReference type="Pfam" id="PF00441">
    <property type="entry name" value="Acyl-CoA_dh_1"/>
    <property type="match status" value="1"/>
</dbReference>
<evidence type="ECO:0000313" key="8">
    <source>
        <dbReference type="Proteomes" id="UP001198630"/>
    </source>
</evidence>
<dbReference type="GO" id="GO:0003995">
    <property type="term" value="F:acyl-CoA dehydrogenase activity"/>
    <property type="evidence" value="ECO:0007669"/>
    <property type="project" value="TreeGrafter"/>
</dbReference>
<evidence type="ECO:0000313" key="7">
    <source>
        <dbReference type="EMBL" id="MCD2114597.1"/>
    </source>
</evidence>
<dbReference type="InterPro" id="IPR009100">
    <property type="entry name" value="AcylCoA_DH/oxidase_NM_dom_sf"/>
</dbReference>
<dbReference type="Gene3D" id="1.10.540.10">
    <property type="entry name" value="Acyl-CoA dehydrogenase/oxidase, N-terminal domain"/>
    <property type="match status" value="1"/>
</dbReference>
<dbReference type="SUPFAM" id="SSF47203">
    <property type="entry name" value="Acyl-CoA dehydrogenase C-terminal domain-like"/>
    <property type="match status" value="1"/>
</dbReference>
<evidence type="ECO:0000256" key="4">
    <source>
        <dbReference type="ARBA" id="ARBA00022827"/>
    </source>
</evidence>
<keyword evidence="5" id="KW-0560">Oxidoreductase</keyword>
<dbReference type="PANTHER" id="PTHR43884">
    <property type="entry name" value="ACYL-COA DEHYDROGENASE"/>
    <property type="match status" value="1"/>
</dbReference>
<comment type="similarity">
    <text evidence="2">Belongs to the acyl-CoA dehydrogenase family.</text>
</comment>
<dbReference type="InterPro" id="IPR009075">
    <property type="entry name" value="AcylCo_DH/oxidase_C"/>
</dbReference>
<dbReference type="SUPFAM" id="SSF56645">
    <property type="entry name" value="Acyl-CoA dehydrogenase NM domain-like"/>
    <property type="match status" value="1"/>
</dbReference>
<sequence length="340" mass="36539">MTTYIPEVDDDLGEMMRAVFAKYRDRSHSSSLDRQLWTELSELGLTRLTESEATGGSGASWYEGAELLSAAAAQAIRVPFAEHDLMAGSLLNEMSLPIDSRIRTVALVDQSGRSDDVPWASTAEVIVTVWQRDSEYFAAVVESESLKELVSGANAIGEPRDRITVDLSAVAAIRVSENLVNRLRLKGALARSIQVCAALDRALELSVEHAASRKQFGRPLAKFQAVQSLIADAAGECALARAATEAALDAAVNSGWNAQHLEFLIAVARSCTGHAAGTVVRNAHQVHGAIGTTAEHSLHAFTRAALVWRSEFGSVKYWDRRVAEAARTVGGAGLWSLIAD</sequence>
<dbReference type="RefSeq" id="WP_230792555.1">
    <property type="nucleotide sequence ID" value="NZ_JAJNCO010000024.1"/>
</dbReference>
<dbReference type="InterPro" id="IPR037069">
    <property type="entry name" value="AcylCoA_DH/ox_N_sf"/>
</dbReference>
<dbReference type="GO" id="GO:0050660">
    <property type="term" value="F:flavin adenine dinucleotide binding"/>
    <property type="evidence" value="ECO:0007669"/>
    <property type="project" value="InterPro"/>
</dbReference>
<comment type="cofactor">
    <cofactor evidence="1">
        <name>FAD</name>
        <dbReference type="ChEBI" id="CHEBI:57692"/>
    </cofactor>
</comment>
<gene>
    <name evidence="7" type="ORF">LQ384_26185</name>
</gene>
<evidence type="ECO:0000256" key="3">
    <source>
        <dbReference type="ARBA" id="ARBA00022630"/>
    </source>
</evidence>
<organism evidence="7 8">
    <name type="scientific">Rhodococcus rhodochrous</name>
    <dbReference type="NCBI Taxonomy" id="1829"/>
    <lineage>
        <taxon>Bacteria</taxon>
        <taxon>Bacillati</taxon>
        <taxon>Actinomycetota</taxon>
        <taxon>Actinomycetes</taxon>
        <taxon>Mycobacteriales</taxon>
        <taxon>Nocardiaceae</taxon>
        <taxon>Rhodococcus</taxon>
    </lineage>
</organism>
<dbReference type="AlphaFoldDB" id="A0AAW4XNV6"/>
<evidence type="ECO:0000256" key="2">
    <source>
        <dbReference type="ARBA" id="ARBA00009347"/>
    </source>
</evidence>
<name>A0AAW4XNV6_RHORH</name>
<evidence type="ECO:0000256" key="5">
    <source>
        <dbReference type="ARBA" id="ARBA00023002"/>
    </source>
</evidence>
<keyword evidence="4" id="KW-0274">FAD</keyword>
<protein>
    <submittedName>
        <fullName evidence="7">Acyl-CoA dehydrogenase</fullName>
    </submittedName>
</protein>
<keyword evidence="3" id="KW-0285">Flavoprotein</keyword>
<evidence type="ECO:0000256" key="1">
    <source>
        <dbReference type="ARBA" id="ARBA00001974"/>
    </source>
</evidence>
<dbReference type="Proteomes" id="UP001198630">
    <property type="component" value="Unassembled WGS sequence"/>
</dbReference>
<proteinExistence type="inferred from homology"/>
<feature type="domain" description="Acyl-CoA dehydrogenase/oxidase C-terminal" evidence="6">
    <location>
        <begin position="190"/>
        <end position="314"/>
    </location>
</feature>
<accession>A0AAW4XNV6</accession>